<evidence type="ECO:0000313" key="16">
    <source>
        <dbReference type="Proteomes" id="UP000001401"/>
    </source>
</evidence>
<gene>
    <name evidence="14" type="primary">fluC</name>
    <name evidence="14" type="synonym">crcB</name>
    <name evidence="15" type="ordered locus">Bcell_0301</name>
</gene>
<evidence type="ECO:0000256" key="7">
    <source>
        <dbReference type="ARBA" id="ARBA00023053"/>
    </source>
</evidence>
<comment type="subcellular location">
    <subcellularLocation>
        <location evidence="1 14">Cell membrane</location>
        <topology evidence="1 14">Multi-pass membrane protein</topology>
    </subcellularLocation>
</comment>
<evidence type="ECO:0000256" key="8">
    <source>
        <dbReference type="ARBA" id="ARBA00023065"/>
    </source>
</evidence>
<keyword evidence="3 14" id="KW-1003">Cell membrane</keyword>
<proteinExistence type="inferred from homology"/>
<evidence type="ECO:0000256" key="10">
    <source>
        <dbReference type="ARBA" id="ARBA00023303"/>
    </source>
</evidence>
<evidence type="ECO:0000256" key="11">
    <source>
        <dbReference type="ARBA" id="ARBA00035120"/>
    </source>
</evidence>
<dbReference type="GO" id="GO:0005886">
    <property type="term" value="C:plasma membrane"/>
    <property type="evidence" value="ECO:0007669"/>
    <property type="project" value="UniProtKB-SubCell"/>
</dbReference>
<sequence>MNILFVALGGGIGAVCRYFLGVWLKTNTKERFIPTAMLIVNVLGSFGLGLFLNIVYGAIPLLVDAELPFLLIGIGFFGAFTTYSTFSVEAVTLLQKKKWKAFTSYVVLSIGGSIAAFIIAFTII</sequence>
<evidence type="ECO:0000256" key="2">
    <source>
        <dbReference type="ARBA" id="ARBA00022448"/>
    </source>
</evidence>
<dbReference type="PANTHER" id="PTHR28259">
    <property type="entry name" value="FLUORIDE EXPORT PROTEIN 1-RELATED"/>
    <property type="match status" value="1"/>
</dbReference>
<dbReference type="HOGENOM" id="CLU_114342_2_1_9"/>
<evidence type="ECO:0000256" key="14">
    <source>
        <dbReference type="HAMAP-Rule" id="MF_00454"/>
    </source>
</evidence>
<dbReference type="NCBIfam" id="TIGR00494">
    <property type="entry name" value="crcB"/>
    <property type="match status" value="1"/>
</dbReference>
<name>E6TV04_EVAC2</name>
<dbReference type="GO" id="GO:0046872">
    <property type="term" value="F:metal ion binding"/>
    <property type="evidence" value="ECO:0007669"/>
    <property type="project" value="UniProtKB-KW"/>
</dbReference>
<dbReference type="GO" id="GO:0140114">
    <property type="term" value="P:cellular detoxification of fluoride"/>
    <property type="evidence" value="ECO:0007669"/>
    <property type="project" value="UniProtKB-UniRule"/>
</dbReference>
<keyword evidence="7 14" id="KW-0915">Sodium</keyword>
<keyword evidence="6 14" id="KW-1133">Transmembrane helix</keyword>
<dbReference type="eggNOG" id="COG0239">
    <property type="taxonomic scope" value="Bacteria"/>
</dbReference>
<evidence type="ECO:0000256" key="13">
    <source>
        <dbReference type="ARBA" id="ARBA00049940"/>
    </source>
</evidence>
<accession>E6TV04</accession>
<dbReference type="Pfam" id="PF02537">
    <property type="entry name" value="CRCB"/>
    <property type="match status" value="1"/>
</dbReference>
<evidence type="ECO:0000256" key="5">
    <source>
        <dbReference type="ARBA" id="ARBA00022723"/>
    </source>
</evidence>
<dbReference type="AlphaFoldDB" id="E6TV04"/>
<keyword evidence="4 14" id="KW-0812">Transmembrane</keyword>
<dbReference type="HAMAP" id="MF_00454">
    <property type="entry name" value="FluC"/>
    <property type="match status" value="1"/>
</dbReference>
<dbReference type="RefSeq" id="WP_013486928.1">
    <property type="nucleotide sequence ID" value="NC_014829.1"/>
</dbReference>
<evidence type="ECO:0000256" key="12">
    <source>
        <dbReference type="ARBA" id="ARBA00035585"/>
    </source>
</evidence>
<feature type="binding site" evidence="14">
    <location>
        <position position="81"/>
    </location>
    <ligand>
        <name>Na(+)</name>
        <dbReference type="ChEBI" id="CHEBI:29101"/>
        <note>structural</note>
    </ligand>
</feature>
<evidence type="ECO:0000256" key="1">
    <source>
        <dbReference type="ARBA" id="ARBA00004651"/>
    </source>
</evidence>
<evidence type="ECO:0000256" key="9">
    <source>
        <dbReference type="ARBA" id="ARBA00023136"/>
    </source>
</evidence>
<dbReference type="KEGG" id="bco:Bcell_0301"/>
<comment type="similarity">
    <text evidence="11 14">Belongs to the fluoride channel Fluc/FEX (TC 1.A.43) family.</text>
</comment>
<feature type="transmembrane region" description="Helical" evidence="14">
    <location>
        <begin position="6"/>
        <end position="24"/>
    </location>
</feature>
<evidence type="ECO:0000256" key="3">
    <source>
        <dbReference type="ARBA" id="ARBA00022475"/>
    </source>
</evidence>
<evidence type="ECO:0000256" key="6">
    <source>
        <dbReference type="ARBA" id="ARBA00022989"/>
    </source>
</evidence>
<keyword evidence="9 14" id="KW-0472">Membrane</keyword>
<protein>
    <recommendedName>
        <fullName evidence="14">Fluoride-specific ion channel FluC</fullName>
    </recommendedName>
</protein>
<feature type="transmembrane region" description="Helical" evidence="14">
    <location>
        <begin position="105"/>
        <end position="123"/>
    </location>
</feature>
<dbReference type="Proteomes" id="UP000001401">
    <property type="component" value="Chromosome"/>
</dbReference>
<feature type="transmembrane region" description="Helical" evidence="14">
    <location>
        <begin position="36"/>
        <end position="63"/>
    </location>
</feature>
<feature type="binding site" evidence="14">
    <location>
        <position position="78"/>
    </location>
    <ligand>
        <name>Na(+)</name>
        <dbReference type="ChEBI" id="CHEBI:29101"/>
        <note>structural</note>
    </ligand>
</feature>
<organism evidence="15 16">
    <name type="scientific">Evansella cellulosilytica (strain ATCC 21833 / DSM 2522 / FERM P-1141 / JCM 9156 / N-4)</name>
    <name type="common">Bacillus cellulosilyticus</name>
    <dbReference type="NCBI Taxonomy" id="649639"/>
    <lineage>
        <taxon>Bacteria</taxon>
        <taxon>Bacillati</taxon>
        <taxon>Bacillota</taxon>
        <taxon>Bacilli</taxon>
        <taxon>Bacillales</taxon>
        <taxon>Bacillaceae</taxon>
        <taxon>Evansella</taxon>
    </lineage>
</organism>
<keyword evidence="8 14" id="KW-0406">Ion transport</keyword>
<evidence type="ECO:0000313" key="15">
    <source>
        <dbReference type="EMBL" id="ADU28587.1"/>
    </source>
</evidence>
<dbReference type="InterPro" id="IPR003691">
    <property type="entry name" value="FluC"/>
</dbReference>
<keyword evidence="2 14" id="KW-0813">Transport</keyword>
<comment type="activity regulation">
    <text evidence="14">Na(+) is not transported, but it plays an essential structural role and its presence is essential for fluoride channel function.</text>
</comment>
<keyword evidence="16" id="KW-1185">Reference proteome</keyword>
<dbReference type="EMBL" id="CP002394">
    <property type="protein sequence ID" value="ADU28587.1"/>
    <property type="molecule type" value="Genomic_DNA"/>
</dbReference>
<comment type="catalytic activity">
    <reaction evidence="12">
        <text>fluoride(in) = fluoride(out)</text>
        <dbReference type="Rhea" id="RHEA:76159"/>
        <dbReference type="ChEBI" id="CHEBI:17051"/>
    </reaction>
    <physiologicalReaction direction="left-to-right" evidence="12">
        <dbReference type="Rhea" id="RHEA:76160"/>
    </physiologicalReaction>
</comment>
<dbReference type="GO" id="GO:0062054">
    <property type="term" value="F:fluoride channel activity"/>
    <property type="evidence" value="ECO:0007669"/>
    <property type="project" value="UniProtKB-UniRule"/>
</dbReference>
<keyword evidence="10 14" id="KW-0407">Ion channel</keyword>
<keyword evidence="5 14" id="KW-0479">Metal-binding</keyword>
<comment type="function">
    <text evidence="13 14">Fluoride-specific ion channel. Important for reducing fluoride concentration in the cell, thus reducing its toxicity.</text>
</comment>
<evidence type="ECO:0000256" key="4">
    <source>
        <dbReference type="ARBA" id="ARBA00022692"/>
    </source>
</evidence>
<reference evidence="15 16" key="1">
    <citation type="submission" date="2010-12" db="EMBL/GenBank/DDBJ databases">
        <title>Complete sequence of Bacillus cellulosilyticus DSM 2522.</title>
        <authorList>
            <consortium name="US DOE Joint Genome Institute"/>
            <person name="Lucas S."/>
            <person name="Copeland A."/>
            <person name="Lapidus A."/>
            <person name="Cheng J.-F."/>
            <person name="Bruce D."/>
            <person name="Goodwin L."/>
            <person name="Pitluck S."/>
            <person name="Chertkov O."/>
            <person name="Detter J.C."/>
            <person name="Han C."/>
            <person name="Tapia R."/>
            <person name="Land M."/>
            <person name="Hauser L."/>
            <person name="Jeffries C."/>
            <person name="Kyrpides N."/>
            <person name="Ivanova N."/>
            <person name="Mikhailova N."/>
            <person name="Brumm P."/>
            <person name="Mead D."/>
            <person name="Woyke T."/>
        </authorList>
    </citation>
    <scope>NUCLEOTIDE SEQUENCE [LARGE SCALE GENOMIC DNA]</scope>
    <source>
        <strain evidence="16">ATCC 21833 / DSM 2522 / FERM P-1141 / JCM 9156 / N-4</strain>
    </source>
</reference>
<feature type="transmembrane region" description="Helical" evidence="14">
    <location>
        <begin position="69"/>
        <end position="93"/>
    </location>
</feature>
<dbReference type="STRING" id="649639.Bcell_0301"/>
<dbReference type="PANTHER" id="PTHR28259:SF16">
    <property type="entry name" value="FLUORIDE-SPECIFIC ION CHANNEL FLUC 2"/>
    <property type="match status" value="1"/>
</dbReference>